<reference evidence="2" key="1">
    <citation type="submission" date="2020-05" db="EMBL/GenBank/DDBJ databases">
        <authorList>
            <person name="Chiriac C."/>
            <person name="Salcher M."/>
            <person name="Ghai R."/>
            <person name="Kavagutti S V."/>
        </authorList>
    </citation>
    <scope>NUCLEOTIDE SEQUENCE</scope>
</reference>
<gene>
    <name evidence="3" type="ORF">UFOPK2648_00740</name>
    <name evidence="4" type="ORF">UFOPK2824_01036</name>
    <name evidence="5" type="ORF">UFOPK3037_00049</name>
    <name evidence="6" type="ORF">UFOPK3278_00218</name>
    <name evidence="2" type="ORF">UFOPK3925_01017</name>
    <name evidence="7" type="ORF">UFOPK4097_01430</name>
    <name evidence="8" type="ORF">UFOPK4301_00978</name>
</gene>
<sequence>MRIPTENNAGDCCQTHLITSEPEAHPIVWTFAMVFSNIPSSHVLPSLADVWEGSYWLDDEVEPENDASRVVGNLAADLLIVGGGFTGLWAAIEAKQHNSSLDVVLVEGNAVARGATGQNGGFVAASLTHGFANGLERWPNDIAKLSALGQENLNQIEKFVTDYKIDCDWMRVGEMDVATEEYQVEGLQDFIEVAKPYGEELVWLDQAETRRRINSPTYLGALFDPDSVAICDPARLAWGLRDVALSLGVRIFEHSLVKSLDESGDRVTAKTEFGSVTAPRVLLATNAFPPLLRRLKYLVVPVYDSVLVTEPLSEQQRRDIGWAGNEGVSDAGNQFHYYRPTADGRILWGGYDATYHYRSGFGPEHEHSSKSWPKLATHFFSTFPQLEGLRFEYAWSGAIDTCTRFSAFWGSAMGDKVVYVAGYTGLGVGASRFGAAVAIDKLLDRQTDRRELEMVNTLPIPFPPEPFRAAGINFTRWSLNQADQHQGKRNIWLRTLDRFGMGFDS</sequence>
<evidence type="ECO:0000259" key="1">
    <source>
        <dbReference type="Pfam" id="PF01266"/>
    </source>
</evidence>
<dbReference type="Gene3D" id="3.30.9.10">
    <property type="entry name" value="D-Amino Acid Oxidase, subunit A, domain 2"/>
    <property type="match status" value="1"/>
</dbReference>
<proteinExistence type="predicted"/>
<dbReference type="Gene3D" id="3.50.50.60">
    <property type="entry name" value="FAD/NAD(P)-binding domain"/>
    <property type="match status" value="1"/>
</dbReference>
<evidence type="ECO:0000313" key="3">
    <source>
        <dbReference type="EMBL" id="CAB4708391.1"/>
    </source>
</evidence>
<dbReference type="EMBL" id="CAFAAO010000001">
    <property type="protein sequence ID" value="CAB4792687.1"/>
    <property type="molecule type" value="Genomic_DNA"/>
</dbReference>
<evidence type="ECO:0000313" key="7">
    <source>
        <dbReference type="EMBL" id="CAB5028629.1"/>
    </source>
</evidence>
<dbReference type="GO" id="GO:0005737">
    <property type="term" value="C:cytoplasm"/>
    <property type="evidence" value="ECO:0007669"/>
    <property type="project" value="TreeGrafter"/>
</dbReference>
<accession>A0A6J5ZJ24</accession>
<dbReference type="Pfam" id="PF01266">
    <property type="entry name" value="DAO"/>
    <property type="match status" value="1"/>
</dbReference>
<dbReference type="SUPFAM" id="SSF51905">
    <property type="entry name" value="FAD/NAD(P)-binding domain"/>
    <property type="match status" value="1"/>
</dbReference>
<dbReference type="EMBL" id="CAFBPK010000031">
    <property type="protein sequence ID" value="CAB5028629.1"/>
    <property type="molecule type" value="Genomic_DNA"/>
</dbReference>
<dbReference type="InterPro" id="IPR006076">
    <property type="entry name" value="FAD-dep_OxRdtase"/>
</dbReference>
<dbReference type="EMBL" id="CAEZYC010000034">
    <property type="protein sequence ID" value="CAB4708391.1"/>
    <property type="molecule type" value="Genomic_DNA"/>
</dbReference>
<dbReference type="InterPro" id="IPR036188">
    <property type="entry name" value="FAD/NAD-bd_sf"/>
</dbReference>
<dbReference type="EMBL" id="CAESAD010000007">
    <property type="protein sequence ID" value="CAB4341366.1"/>
    <property type="molecule type" value="Genomic_DNA"/>
</dbReference>
<evidence type="ECO:0000313" key="5">
    <source>
        <dbReference type="EMBL" id="CAB4792687.1"/>
    </source>
</evidence>
<dbReference type="PANTHER" id="PTHR13847">
    <property type="entry name" value="SARCOSINE DEHYDROGENASE-RELATED"/>
    <property type="match status" value="1"/>
</dbReference>
<name>A0A6J5ZJ24_9ZZZZ</name>
<dbReference type="EMBL" id="CAFBQG010000127">
    <property type="protein sequence ID" value="CAB5051303.1"/>
    <property type="molecule type" value="Genomic_DNA"/>
</dbReference>
<dbReference type="AlphaFoldDB" id="A0A6J5ZJ24"/>
<protein>
    <submittedName>
        <fullName evidence="2">Unannotated protein</fullName>
    </submittedName>
</protein>
<dbReference type="EMBL" id="CAEZZD010000186">
    <property type="protein sequence ID" value="CAB4757649.1"/>
    <property type="molecule type" value="Genomic_DNA"/>
</dbReference>
<evidence type="ECO:0000313" key="6">
    <source>
        <dbReference type="EMBL" id="CAB4846126.1"/>
    </source>
</evidence>
<evidence type="ECO:0000313" key="2">
    <source>
        <dbReference type="EMBL" id="CAB4341366.1"/>
    </source>
</evidence>
<dbReference type="EMBL" id="CAFBIX010000003">
    <property type="protein sequence ID" value="CAB4846126.1"/>
    <property type="molecule type" value="Genomic_DNA"/>
</dbReference>
<feature type="domain" description="FAD dependent oxidoreductase" evidence="1">
    <location>
        <begin position="77"/>
        <end position="433"/>
    </location>
</feature>
<dbReference type="PANTHER" id="PTHR13847:SF281">
    <property type="entry name" value="FAD DEPENDENT OXIDOREDUCTASE DOMAIN-CONTAINING PROTEIN"/>
    <property type="match status" value="1"/>
</dbReference>
<evidence type="ECO:0000313" key="4">
    <source>
        <dbReference type="EMBL" id="CAB4757649.1"/>
    </source>
</evidence>
<organism evidence="2">
    <name type="scientific">freshwater metagenome</name>
    <dbReference type="NCBI Taxonomy" id="449393"/>
    <lineage>
        <taxon>unclassified sequences</taxon>
        <taxon>metagenomes</taxon>
        <taxon>ecological metagenomes</taxon>
    </lineage>
</organism>
<evidence type="ECO:0000313" key="8">
    <source>
        <dbReference type="EMBL" id="CAB5051303.1"/>
    </source>
</evidence>